<comment type="cofactor">
    <cofactor evidence="11">
        <name>heme</name>
        <dbReference type="ChEBI" id="CHEBI:30413"/>
    </cofactor>
</comment>
<feature type="signal peptide" evidence="13">
    <location>
        <begin position="1"/>
        <end position="23"/>
    </location>
</feature>
<dbReference type="InterPro" id="IPR036396">
    <property type="entry name" value="Cyt_P450_sf"/>
</dbReference>
<keyword evidence="10" id="KW-0472">Membrane</keyword>
<evidence type="ECO:0000313" key="15">
    <source>
        <dbReference type="Proteomes" id="UP001634393"/>
    </source>
</evidence>
<dbReference type="PRINTS" id="PR00385">
    <property type="entry name" value="P450"/>
</dbReference>
<protein>
    <recommendedName>
        <fullName evidence="16">Cytochrome P450</fullName>
    </recommendedName>
</protein>
<dbReference type="GO" id="GO:0016020">
    <property type="term" value="C:membrane"/>
    <property type="evidence" value="ECO:0007669"/>
    <property type="project" value="UniProtKB-SubCell"/>
</dbReference>
<keyword evidence="9 12" id="KW-0503">Monooxygenase</keyword>
<evidence type="ECO:0000256" key="1">
    <source>
        <dbReference type="ARBA" id="ARBA00004167"/>
    </source>
</evidence>
<reference evidence="14 15" key="1">
    <citation type="submission" date="2024-12" db="EMBL/GenBank/DDBJ databases">
        <title>The unique morphological basis and parallel evolutionary history of personate flowers in Penstemon.</title>
        <authorList>
            <person name="Depatie T.H."/>
            <person name="Wessinger C.A."/>
        </authorList>
    </citation>
    <scope>NUCLEOTIDE SEQUENCE [LARGE SCALE GENOMIC DNA]</scope>
    <source>
        <strain evidence="14">WTNN_2</strain>
        <tissue evidence="14">Leaf</tissue>
    </source>
</reference>
<evidence type="ECO:0000256" key="8">
    <source>
        <dbReference type="ARBA" id="ARBA00023004"/>
    </source>
</evidence>
<evidence type="ECO:0000256" key="13">
    <source>
        <dbReference type="SAM" id="SignalP"/>
    </source>
</evidence>
<dbReference type="GO" id="GO:0004497">
    <property type="term" value="F:monooxygenase activity"/>
    <property type="evidence" value="ECO:0007669"/>
    <property type="project" value="UniProtKB-KW"/>
</dbReference>
<dbReference type="AlphaFoldDB" id="A0ABD3S1V7"/>
<comment type="caution">
    <text evidence="14">The sequence shown here is derived from an EMBL/GenBank/DDBJ whole genome shotgun (WGS) entry which is preliminary data.</text>
</comment>
<evidence type="ECO:0000256" key="2">
    <source>
        <dbReference type="ARBA" id="ARBA00010617"/>
    </source>
</evidence>
<dbReference type="CDD" id="cd11073">
    <property type="entry name" value="CYP76-like"/>
    <property type="match status" value="1"/>
</dbReference>
<accession>A0ABD3S1V7</accession>
<dbReference type="Proteomes" id="UP001634393">
    <property type="component" value="Unassembled WGS sequence"/>
</dbReference>
<keyword evidence="6" id="KW-1133">Transmembrane helix</keyword>
<evidence type="ECO:0000256" key="11">
    <source>
        <dbReference type="PIRSR" id="PIRSR602401-1"/>
    </source>
</evidence>
<keyword evidence="15" id="KW-1185">Reference proteome</keyword>
<dbReference type="PANTHER" id="PTHR47950:SF4">
    <property type="entry name" value="GERANIOL 8-HYDROXYLASE-LIKE"/>
    <property type="match status" value="1"/>
</dbReference>
<dbReference type="InterPro" id="IPR002401">
    <property type="entry name" value="Cyt_P450_E_grp-I"/>
</dbReference>
<dbReference type="SUPFAM" id="SSF48264">
    <property type="entry name" value="Cytochrome P450"/>
    <property type="match status" value="1"/>
</dbReference>
<dbReference type="PRINTS" id="PR00463">
    <property type="entry name" value="EP450I"/>
</dbReference>
<feature type="binding site" description="axial binding residue" evidence="11">
    <location>
        <position position="448"/>
    </location>
    <ligand>
        <name>heme</name>
        <dbReference type="ChEBI" id="CHEBI:30413"/>
    </ligand>
    <ligandPart>
        <name>Fe</name>
        <dbReference type="ChEBI" id="CHEBI:18248"/>
    </ligandPart>
</feature>
<dbReference type="PROSITE" id="PS00086">
    <property type="entry name" value="CYTOCHROME_P450"/>
    <property type="match status" value="1"/>
</dbReference>
<keyword evidence="7 12" id="KW-0560">Oxidoreductase</keyword>
<evidence type="ECO:0000256" key="12">
    <source>
        <dbReference type="RuleBase" id="RU000461"/>
    </source>
</evidence>
<keyword evidence="4" id="KW-0812">Transmembrane</keyword>
<evidence type="ECO:0000256" key="7">
    <source>
        <dbReference type="ARBA" id="ARBA00023002"/>
    </source>
</evidence>
<gene>
    <name evidence="14" type="ORF">ACJIZ3_004347</name>
</gene>
<sequence>MDVFTAVMLVLLLVVLAWSYVLGSNSSRHRATLAPGPYPFPIIGNILQLGRKPHQSLAKLSETYGPLMSLQLGSIYTVVVSSPEIAKEVLQKHDHVLSGRTIGAAAQVHNHHNISMAYLPVGNQWRKIRKICKEQMFSIPRLEASQSLRQEKLKELCDYVQECSCVKGRVVDIGEAAFITSLNLMSATLYSEDFTSFDSESTTQEWRETIRGVVKTVGAPNFADFFPVLKRFDPQGIKQEAEFYFGKLLEMFEDVINQRLHSRNTASPNPPPKKNDLLEALLDLGEGSEDDFFSCNHIKHLLLDLFIAGSHTTSSTVEWVMTELLLNPTKMSRAKNELRTVVGENKQVEESDISRLPYIQAVIKEVLRFHPAGPLLIPHKSEADVEINGYTIPKNTQILVNVWAIGRQSSLWSRPNSFEPERFLDNKVVDFKGQDFELIPFGSGRRMCPGLPLADRMLHIMVASLIQNFDWELEPGTKPEDVDTTEKFGLALHKAVPLKALPVFNYKTK</sequence>
<evidence type="ECO:0000256" key="6">
    <source>
        <dbReference type="ARBA" id="ARBA00022989"/>
    </source>
</evidence>
<evidence type="ECO:0000256" key="4">
    <source>
        <dbReference type="ARBA" id="ARBA00022692"/>
    </source>
</evidence>
<proteinExistence type="inferred from homology"/>
<evidence type="ECO:0000313" key="14">
    <source>
        <dbReference type="EMBL" id="KAL3818442.1"/>
    </source>
</evidence>
<evidence type="ECO:0000256" key="10">
    <source>
        <dbReference type="ARBA" id="ARBA00023136"/>
    </source>
</evidence>
<keyword evidence="3 11" id="KW-0349">Heme</keyword>
<comment type="subcellular location">
    <subcellularLocation>
        <location evidence="1">Membrane</location>
        <topology evidence="1">Single-pass membrane protein</topology>
    </subcellularLocation>
</comment>
<dbReference type="PANTHER" id="PTHR47950">
    <property type="entry name" value="CYTOCHROME P450, FAMILY 76, SUBFAMILY C, POLYPEPTIDE 5-RELATED"/>
    <property type="match status" value="1"/>
</dbReference>
<keyword evidence="5 11" id="KW-0479">Metal-binding</keyword>
<dbReference type="Gene3D" id="1.10.630.10">
    <property type="entry name" value="Cytochrome P450"/>
    <property type="match status" value="1"/>
</dbReference>
<dbReference type="InterPro" id="IPR017972">
    <property type="entry name" value="Cyt_P450_CS"/>
</dbReference>
<organism evidence="14 15">
    <name type="scientific">Penstemon smallii</name>
    <dbReference type="NCBI Taxonomy" id="265156"/>
    <lineage>
        <taxon>Eukaryota</taxon>
        <taxon>Viridiplantae</taxon>
        <taxon>Streptophyta</taxon>
        <taxon>Embryophyta</taxon>
        <taxon>Tracheophyta</taxon>
        <taxon>Spermatophyta</taxon>
        <taxon>Magnoliopsida</taxon>
        <taxon>eudicotyledons</taxon>
        <taxon>Gunneridae</taxon>
        <taxon>Pentapetalae</taxon>
        <taxon>asterids</taxon>
        <taxon>lamiids</taxon>
        <taxon>Lamiales</taxon>
        <taxon>Plantaginaceae</taxon>
        <taxon>Cheloneae</taxon>
        <taxon>Penstemon</taxon>
    </lineage>
</organism>
<evidence type="ECO:0000256" key="9">
    <source>
        <dbReference type="ARBA" id="ARBA00023033"/>
    </source>
</evidence>
<evidence type="ECO:0000256" key="3">
    <source>
        <dbReference type="ARBA" id="ARBA00022617"/>
    </source>
</evidence>
<feature type="chain" id="PRO_5044768402" description="Cytochrome P450" evidence="13">
    <location>
        <begin position="24"/>
        <end position="509"/>
    </location>
</feature>
<keyword evidence="13" id="KW-0732">Signal</keyword>
<name>A0ABD3S1V7_9LAMI</name>
<evidence type="ECO:0008006" key="16">
    <source>
        <dbReference type="Google" id="ProtNLM"/>
    </source>
</evidence>
<dbReference type="InterPro" id="IPR001128">
    <property type="entry name" value="Cyt_P450"/>
</dbReference>
<dbReference type="GO" id="GO:0046872">
    <property type="term" value="F:metal ion binding"/>
    <property type="evidence" value="ECO:0007669"/>
    <property type="project" value="UniProtKB-KW"/>
</dbReference>
<comment type="similarity">
    <text evidence="2 12">Belongs to the cytochrome P450 family.</text>
</comment>
<evidence type="ECO:0000256" key="5">
    <source>
        <dbReference type="ARBA" id="ARBA00022723"/>
    </source>
</evidence>
<dbReference type="FunFam" id="1.10.630.10:FF:000007">
    <property type="entry name" value="Cytochrome P450 76C4"/>
    <property type="match status" value="1"/>
</dbReference>
<dbReference type="EMBL" id="JBJXBP010000007">
    <property type="protein sequence ID" value="KAL3818442.1"/>
    <property type="molecule type" value="Genomic_DNA"/>
</dbReference>
<keyword evidence="8 11" id="KW-0408">Iron</keyword>
<dbReference type="Pfam" id="PF00067">
    <property type="entry name" value="p450"/>
    <property type="match status" value="1"/>
</dbReference>